<proteinExistence type="predicted"/>
<evidence type="ECO:0000313" key="3">
    <source>
        <dbReference type="Proteomes" id="UP001153269"/>
    </source>
</evidence>
<organism evidence="2 3">
    <name type="scientific">Pleuronectes platessa</name>
    <name type="common">European plaice</name>
    <dbReference type="NCBI Taxonomy" id="8262"/>
    <lineage>
        <taxon>Eukaryota</taxon>
        <taxon>Metazoa</taxon>
        <taxon>Chordata</taxon>
        <taxon>Craniata</taxon>
        <taxon>Vertebrata</taxon>
        <taxon>Euteleostomi</taxon>
        <taxon>Actinopterygii</taxon>
        <taxon>Neopterygii</taxon>
        <taxon>Teleostei</taxon>
        <taxon>Neoteleostei</taxon>
        <taxon>Acanthomorphata</taxon>
        <taxon>Carangaria</taxon>
        <taxon>Pleuronectiformes</taxon>
        <taxon>Pleuronectoidei</taxon>
        <taxon>Pleuronectidae</taxon>
        <taxon>Pleuronectes</taxon>
    </lineage>
</organism>
<feature type="coiled-coil region" evidence="1">
    <location>
        <begin position="71"/>
        <end position="98"/>
    </location>
</feature>
<reference evidence="2" key="1">
    <citation type="submission" date="2020-03" db="EMBL/GenBank/DDBJ databases">
        <authorList>
            <person name="Weist P."/>
        </authorList>
    </citation>
    <scope>NUCLEOTIDE SEQUENCE</scope>
</reference>
<comment type="caution">
    <text evidence="2">The sequence shown here is derived from an EMBL/GenBank/DDBJ whole genome shotgun (WGS) entry which is preliminary data.</text>
</comment>
<name>A0A9N7VCV7_PLEPL</name>
<accession>A0A9N7VCV7</accession>
<keyword evidence="3" id="KW-1185">Reference proteome</keyword>
<gene>
    <name evidence="2" type="ORF">PLEPLA_LOCUS34904</name>
</gene>
<dbReference type="AlphaFoldDB" id="A0A9N7VCV7"/>
<evidence type="ECO:0000256" key="1">
    <source>
        <dbReference type="SAM" id="Coils"/>
    </source>
</evidence>
<keyword evidence="1" id="KW-0175">Coiled coil</keyword>
<protein>
    <submittedName>
        <fullName evidence="2">Uncharacterized protein</fullName>
    </submittedName>
</protein>
<dbReference type="EMBL" id="CADEAL010003939">
    <property type="protein sequence ID" value="CAB1447210.1"/>
    <property type="molecule type" value="Genomic_DNA"/>
</dbReference>
<evidence type="ECO:0000313" key="2">
    <source>
        <dbReference type="EMBL" id="CAB1447210.1"/>
    </source>
</evidence>
<dbReference type="Proteomes" id="UP001153269">
    <property type="component" value="Unassembled WGS sequence"/>
</dbReference>
<sequence>MTIESKHVKINPKNSVHLDSLTPARERQFRTFTQLKYSCFPPVVLKVPSAGVLRPDFGSGRSTKKEKFNTELQEKRKKNVLQEELENLKASYHEVCQSIATNQEKFNSKLWEEKKKKKNVLF</sequence>